<reference evidence="6" key="1">
    <citation type="journal article" date="2021" name="J Fungi (Basel)">
        <title>Virulence traits and population genomics of the black yeast Aureobasidium melanogenum.</title>
        <authorList>
            <person name="Cernosa A."/>
            <person name="Sun X."/>
            <person name="Gostincar C."/>
            <person name="Fang C."/>
            <person name="Gunde-Cimerman N."/>
            <person name="Song Z."/>
        </authorList>
    </citation>
    <scope>NUCLEOTIDE SEQUENCE</scope>
    <source>
        <strain evidence="6">EXF-9911</strain>
    </source>
</reference>
<dbReference type="EMBL" id="JAHFXF010002185">
    <property type="protein sequence ID" value="KAG9659113.1"/>
    <property type="molecule type" value="Genomic_DNA"/>
</dbReference>
<dbReference type="InterPro" id="IPR020471">
    <property type="entry name" value="AKR"/>
</dbReference>
<sequence length="298" mass="33369">LNNGLSMPQIHLGVYLTSGNETTKATRWALEAGYLAVDSAQMYHNEREVGNAITDFLKSPNNIANLKREDIHYTSKLASNSDYNTARKSIKKSVQECGLGYIDLFLLHSPYGGKKARLESWRAVEDAIMDGEIKIGGVSNYGVQHLQELLDSEPRIPPAVNQIEVHPFNTRTDITSFCQKNDIMVEAYAPLARALRMKHPVIVELSKKYNCNPGQLLVRWSVQHGYVPLPKSVKKERIVQNGDIGGFEIDEGDMAKMDGLDEYLVTGKDELKRKRTGIRRMRRKSPPGTAVGVLLSQM</sequence>
<protein>
    <submittedName>
        <fullName evidence="6">Aldo/keto reductase</fullName>
    </submittedName>
</protein>
<dbReference type="SUPFAM" id="SSF51430">
    <property type="entry name" value="NAD(P)-linked oxidoreductase"/>
    <property type="match status" value="1"/>
</dbReference>
<dbReference type="PIRSF" id="PIRSF000097">
    <property type="entry name" value="AKR"/>
    <property type="match status" value="1"/>
</dbReference>
<feature type="non-terminal residue" evidence="6">
    <location>
        <position position="298"/>
    </location>
</feature>
<feature type="binding site" evidence="3">
    <location>
        <position position="108"/>
    </location>
    <ligand>
        <name>substrate</name>
    </ligand>
</feature>
<dbReference type="FunFam" id="3.20.20.100:FF:000002">
    <property type="entry name" value="2,5-diketo-D-gluconic acid reductase A"/>
    <property type="match status" value="1"/>
</dbReference>
<dbReference type="InterPro" id="IPR023210">
    <property type="entry name" value="NADP_OxRdtase_dom"/>
</dbReference>
<dbReference type="InterPro" id="IPR036812">
    <property type="entry name" value="NAD(P)_OxRdtase_dom_sf"/>
</dbReference>
<dbReference type="PANTHER" id="PTHR43827:SF13">
    <property type="entry name" value="ALDO_KETO REDUCTASE FAMILY PROTEIN"/>
    <property type="match status" value="1"/>
</dbReference>
<dbReference type="PRINTS" id="PR00069">
    <property type="entry name" value="ALDKETRDTASE"/>
</dbReference>
<dbReference type="PROSITE" id="PS00063">
    <property type="entry name" value="ALDOKETO_REDUCTASE_3"/>
    <property type="match status" value="1"/>
</dbReference>
<dbReference type="AlphaFoldDB" id="A0A9P8IXI9"/>
<evidence type="ECO:0000256" key="4">
    <source>
        <dbReference type="PIRSR" id="PIRSR000097-3"/>
    </source>
</evidence>
<evidence type="ECO:0000256" key="3">
    <source>
        <dbReference type="PIRSR" id="PIRSR000097-2"/>
    </source>
</evidence>
<gene>
    <name evidence="6" type="ORF">KCU76_g19804</name>
</gene>
<feature type="domain" description="NADP-dependent oxidoreductase" evidence="5">
    <location>
        <begin position="20"/>
        <end position="261"/>
    </location>
</feature>
<feature type="active site" description="Proton donor" evidence="2">
    <location>
        <position position="43"/>
    </location>
</feature>
<proteinExistence type="predicted"/>
<evidence type="ECO:0000313" key="6">
    <source>
        <dbReference type="EMBL" id="KAG9659113.1"/>
    </source>
</evidence>
<dbReference type="GO" id="GO:0016616">
    <property type="term" value="F:oxidoreductase activity, acting on the CH-OH group of donors, NAD or NADP as acceptor"/>
    <property type="evidence" value="ECO:0007669"/>
    <property type="project" value="UniProtKB-ARBA"/>
</dbReference>
<dbReference type="OrthoDB" id="416253at2759"/>
<dbReference type="Gene3D" id="3.20.20.100">
    <property type="entry name" value="NADP-dependent oxidoreductase domain"/>
    <property type="match status" value="1"/>
</dbReference>
<feature type="site" description="Lowers pKa of active site Tyr" evidence="4">
    <location>
        <position position="76"/>
    </location>
</feature>
<organism evidence="6 7">
    <name type="scientific">Aureobasidium melanogenum</name>
    <name type="common">Aureobasidium pullulans var. melanogenum</name>
    <dbReference type="NCBI Taxonomy" id="46634"/>
    <lineage>
        <taxon>Eukaryota</taxon>
        <taxon>Fungi</taxon>
        <taxon>Dikarya</taxon>
        <taxon>Ascomycota</taxon>
        <taxon>Pezizomycotina</taxon>
        <taxon>Dothideomycetes</taxon>
        <taxon>Dothideomycetidae</taxon>
        <taxon>Dothideales</taxon>
        <taxon>Saccotheciaceae</taxon>
        <taxon>Aureobasidium</taxon>
    </lineage>
</organism>
<name>A0A9P8IXI9_AURME</name>
<accession>A0A9P8IXI9</accession>
<evidence type="ECO:0000259" key="5">
    <source>
        <dbReference type="Pfam" id="PF00248"/>
    </source>
</evidence>
<keyword evidence="1" id="KW-0560">Oxidoreductase</keyword>
<dbReference type="InterPro" id="IPR018170">
    <property type="entry name" value="Aldo/ket_reductase_CS"/>
</dbReference>
<reference evidence="6" key="2">
    <citation type="submission" date="2021-08" db="EMBL/GenBank/DDBJ databases">
        <authorList>
            <person name="Gostincar C."/>
            <person name="Sun X."/>
            <person name="Song Z."/>
            <person name="Gunde-Cimerman N."/>
        </authorList>
    </citation>
    <scope>NUCLEOTIDE SEQUENCE</scope>
    <source>
        <strain evidence="6">EXF-9911</strain>
    </source>
</reference>
<evidence type="ECO:0000256" key="2">
    <source>
        <dbReference type="PIRSR" id="PIRSR000097-1"/>
    </source>
</evidence>
<dbReference type="Proteomes" id="UP000779574">
    <property type="component" value="Unassembled WGS sequence"/>
</dbReference>
<dbReference type="CDD" id="cd19071">
    <property type="entry name" value="AKR_AKR1-5-like"/>
    <property type="match status" value="1"/>
</dbReference>
<evidence type="ECO:0000256" key="1">
    <source>
        <dbReference type="ARBA" id="ARBA00023002"/>
    </source>
</evidence>
<comment type="caution">
    <text evidence="6">The sequence shown here is derived from an EMBL/GenBank/DDBJ whole genome shotgun (WGS) entry which is preliminary data.</text>
</comment>
<dbReference type="Pfam" id="PF00248">
    <property type="entry name" value="Aldo_ket_red"/>
    <property type="match status" value="1"/>
</dbReference>
<dbReference type="PANTHER" id="PTHR43827">
    <property type="entry name" value="2,5-DIKETO-D-GLUCONIC ACID REDUCTASE"/>
    <property type="match status" value="1"/>
</dbReference>
<evidence type="ECO:0000313" key="7">
    <source>
        <dbReference type="Proteomes" id="UP000779574"/>
    </source>
</evidence>
<feature type="non-terminal residue" evidence="6">
    <location>
        <position position="1"/>
    </location>
</feature>